<proteinExistence type="predicted"/>
<organism evidence="2 3">
    <name type="scientific">Corynebacterium kalidii</name>
    <dbReference type="NCBI Taxonomy" id="2931982"/>
    <lineage>
        <taxon>Bacteria</taxon>
        <taxon>Bacillati</taxon>
        <taxon>Actinomycetota</taxon>
        <taxon>Actinomycetes</taxon>
        <taxon>Mycobacteriales</taxon>
        <taxon>Corynebacteriaceae</taxon>
        <taxon>Corynebacterium</taxon>
    </lineage>
</organism>
<evidence type="ECO:0000256" key="1">
    <source>
        <dbReference type="SAM" id="Phobius"/>
    </source>
</evidence>
<comment type="caution">
    <text evidence="2">The sequence shown here is derived from an EMBL/GenBank/DDBJ whole genome shotgun (WGS) entry which is preliminary data.</text>
</comment>
<keyword evidence="1" id="KW-0472">Membrane</keyword>
<keyword evidence="1" id="KW-1133">Transmembrane helix</keyword>
<dbReference type="RefSeq" id="WP_244804109.1">
    <property type="nucleotide sequence ID" value="NZ_JALIEA010000012.1"/>
</dbReference>
<accession>A0A9X1WG31</accession>
<reference evidence="2" key="1">
    <citation type="submission" date="2022-04" db="EMBL/GenBank/DDBJ databases">
        <title>Corynebacterium kalidii LD5P10.</title>
        <authorList>
            <person name="Sun J.Q."/>
        </authorList>
    </citation>
    <scope>NUCLEOTIDE SEQUENCE</scope>
    <source>
        <strain evidence="2">LD5P10</strain>
    </source>
</reference>
<feature type="transmembrane region" description="Helical" evidence="1">
    <location>
        <begin position="161"/>
        <end position="182"/>
    </location>
</feature>
<gene>
    <name evidence="2" type="ORF">MUN33_06590</name>
</gene>
<keyword evidence="3" id="KW-1185">Reference proteome</keyword>
<feature type="transmembrane region" description="Helical" evidence="1">
    <location>
        <begin position="120"/>
        <end position="141"/>
    </location>
</feature>
<evidence type="ECO:0000313" key="2">
    <source>
        <dbReference type="EMBL" id="MCJ7858384.1"/>
    </source>
</evidence>
<name>A0A9X1WG31_9CORY</name>
<feature type="transmembrane region" description="Helical" evidence="1">
    <location>
        <begin position="39"/>
        <end position="58"/>
    </location>
</feature>
<feature type="transmembrane region" description="Helical" evidence="1">
    <location>
        <begin position="78"/>
        <end position="99"/>
    </location>
</feature>
<dbReference type="AlphaFoldDB" id="A0A9X1WG31"/>
<dbReference type="EMBL" id="JALIEA010000012">
    <property type="protein sequence ID" value="MCJ7858384.1"/>
    <property type="molecule type" value="Genomic_DNA"/>
</dbReference>
<keyword evidence="1" id="KW-0812">Transmembrane</keyword>
<evidence type="ECO:0000313" key="3">
    <source>
        <dbReference type="Proteomes" id="UP001139207"/>
    </source>
</evidence>
<dbReference type="Proteomes" id="UP001139207">
    <property type="component" value="Unassembled WGS sequence"/>
</dbReference>
<sequence length="199" mass="22050">MNIGTALGTALGKCFSSPNGFFSSEVLPRRSLLFLRDRHIRIGLFLGALLAVLLMLFSRGGNLDVARASDTAKDFFQVSVPTTFTAAAIILSVVGARLLKVLSQPSENHLKNRPSKFDELAFAMLWAVTCNVLSFFTFLVFSTSFNESLRFSMISWFSLDFLAVLFSCVLVTVSFSMLMNMVDVVMQVAKYALKVEMDK</sequence>
<protein>
    <submittedName>
        <fullName evidence="2">Uncharacterized protein</fullName>
    </submittedName>
</protein>